<gene>
    <name evidence="1" type="ORF">LCGC14_2273220</name>
</gene>
<proteinExistence type="predicted"/>
<name>A0A0F9DIL4_9ZZZZ</name>
<dbReference type="EMBL" id="LAZR01031470">
    <property type="protein sequence ID" value="KKL53656.1"/>
    <property type="molecule type" value="Genomic_DNA"/>
</dbReference>
<feature type="non-terminal residue" evidence="1">
    <location>
        <position position="37"/>
    </location>
</feature>
<sequence>MTNEDTIRAAVNVIMEPILRLLQGDPHQWSKRPCPTC</sequence>
<protein>
    <submittedName>
        <fullName evidence="1">Uncharacterized protein</fullName>
    </submittedName>
</protein>
<evidence type="ECO:0000313" key="1">
    <source>
        <dbReference type="EMBL" id="KKL53656.1"/>
    </source>
</evidence>
<comment type="caution">
    <text evidence="1">The sequence shown here is derived from an EMBL/GenBank/DDBJ whole genome shotgun (WGS) entry which is preliminary data.</text>
</comment>
<dbReference type="AlphaFoldDB" id="A0A0F9DIL4"/>
<accession>A0A0F9DIL4</accession>
<organism evidence="1">
    <name type="scientific">marine sediment metagenome</name>
    <dbReference type="NCBI Taxonomy" id="412755"/>
    <lineage>
        <taxon>unclassified sequences</taxon>
        <taxon>metagenomes</taxon>
        <taxon>ecological metagenomes</taxon>
    </lineage>
</organism>
<reference evidence="1" key="1">
    <citation type="journal article" date="2015" name="Nature">
        <title>Complex archaea that bridge the gap between prokaryotes and eukaryotes.</title>
        <authorList>
            <person name="Spang A."/>
            <person name="Saw J.H."/>
            <person name="Jorgensen S.L."/>
            <person name="Zaremba-Niedzwiedzka K."/>
            <person name="Martijn J."/>
            <person name="Lind A.E."/>
            <person name="van Eijk R."/>
            <person name="Schleper C."/>
            <person name="Guy L."/>
            <person name="Ettema T.J."/>
        </authorList>
    </citation>
    <scope>NUCLEOTIDE SEQUENCE</scope>
</reference>